<dbReference type="Pfam" id="PF05023">
    <property type="entry name" value="Phytochelatin"/>
    <property type="match status" value="1"/>
</dbReference>
<dbReference type="Proteomes" id="UP001215827">
    <property type="component" value="Chromosome"/>
</dbReference>
<dbReference type="InterPro" id="IPR007719">
    <property type="entry name" value="PCS_N"/>
</dbReference>
<evidence type="ECO:0000259" key="5">
    <source>
        <dbReference type="PROSITE" id="PS51443"/>
    </source>
</evidence>
<dbReference type="RefSeq" id="WP_278016904.1">
    <property type="nucleotide sequence ID" value="NZ_CP121106.1"/>
</dbReference>
<sequence length="245" mass="26870">MLKWALIITMLFAAIFAGRIAYRLVPSEDPRPLPAALISFDSAAGRQLLSEADALADYDDMAEHFEAQKLTSFCGVASSVIVLNALDRDVSQLSLFNERASEVRPAWQVALNGMTLEIISEIIASHGVSVATQYADTSSVAEFRRTVIRNLSEEDDYVLVNYQRGALGQDRVGHISPIAAYDEETDRVLVLDTASYKYPHTWVPLDDLFQAMMPSDAESGVARGWVEVGNDVRTAQSARGSLVGR</sequence>
<evidence type="ECO:0000256" key="2">
    <source>
        <dbReference type="ARBA" id="ARBA00022539"/>
    </source>
</evidence>
<organism evidence="6 7">
    <name type="scientific">Altererythrobacter arenosus</name>
    <dbReference type="NCBI Taxonomy" id="3032592"/>
    <lineage>
        <taxon>Bacteria</taxon>
        <taxon>Pseudomonadati</taxon>
        <taxon>Pseudomonadota</taxon>
        <taxon>Alphaproteobacteria</taxon>
        <taxon>Sphingomonadales</taxon>
        <taxon>Erythrobacteraceae</taxon>
        <taxon>Altererythrobacter</taxon>
    </lineage>
</organism>
<dbReference type="SUPFAM" id="SSF54001">
    <property type="entry name" value="Cysteine proteinases"/>
    <property type="match status" value="1"/>
</dbReference>
<name>A0ABY8G199_9SPHN</name>
<dbReference type="InterPro" id="IPR038765">
    <property type="entry name" value="Papain-like_cys_pep_sf"/>
</dbReference>
<evidence type="ECO:0000313" key="7">
    <source>
        <dbReference type="Proteomes" id="UP001215827"/>
    </source>
</evidence>
<dbReference type="InterPro" id="IPR040409">
    <property type="entry name" value="PCS-like"/>
</dbReference>
<dbReference type="Gene3D" id="3.90.70.30">
    <property type="entry name" value="Phytochelatin synthase, N-terminal domain"/>
    <property type="match status" value="1"/>
</dbReference>
<dbReference type="PANTHER" id="PTHR33447:SF20">
    <property type="entry name" value="GLUTATHIONE GAMMA-GLUTAMYLCYSTEINYLTRANSFERASE"/>
    <property type="match status" value="1"/>
</dbReference>
<dbReference type="InterPro" id="IPR038156">
    <property type="entry name" value="PCS_N_sf"/>
</dbReference>
<reference evidence="6 7" key="1">
    <citation type="submission" date="2023-03" db="EMBL/GenBank/DDBJ databases">
        <title>Altererythrobacter sp. CAU 1644 isolated from sand.</title>
        <authorList>
            <person name="Kim W."/>
        </authorList>
    </citation>
    <scope>NUCLEOTIDE SEQUENCE [LARGE SCALE GENOMIC DNA]</scope>
    <source>
        <strain evidence="6 7">CAU 1644</strain>
    </source>
</reference>
<keyword evidence="7" id="KW-1185">Reference proteome</keyword>
<dbReference type="EC" id="2.3.2.15" evidence="1"/>
<gene>
    <name evidence="6" type="ORF">P7228_03890</name>
</gene>
<evidence type="ECO:0000256" key="4">
    <source>
        <dbReference type="ARBA" id="ARBA00022723"/>
    </source>
</evidence>
<keyword evidence="2" id="KW-0104">Cadmium</keyword>
<protein>
    <recommendedName>
        <fullName evidence="1">glutathione gamma-glutamylcysteinyltransferase</fullName>
        <ecNumber evidence="1">2.3.2.15</ecNumber>
    </recommendedName>
</protein>
<keyword evidence="3" id="KW-0808">Transferase</keyword>
<dbReference type="PANTHER" id="PTHR33447">
    <property type="entry name" value="GLUTATHIONE GAMMA-GLUTAMYLCYSTEINYLTRANSFERASE"/>
    <property type="match status" value="1"/>
</dbReference>
<accession>A0ABY8G199</accession>
<dbReference type="PROSITE" id="PS51443">
    <property type="entry name" value="PCS"/>
    <property type="match status" value="1"/>
</dbReference>
<evidence type="ECO:0000313" key="6">
    <source>
        <dbReference type="EMBL" id="WFL78214.1"/>
    </source>
</evidence>
<evidence type="ECO:0000256" key="1">
    <source>
        <dbReference type="ARBA" id="ARBA00012468"/>
    </source>
</evidence>
<proteinExistence type="predicted"/>
<evidence type="ECO:0000256" key="3">
    <source>
        <dbReference type="ARBA" id="ARBA00022679"/>
    </source>
</evidence>
<keyword evidence="4" id="KW-0479">Metal-binding</keyword>
<feature type="domain" description="Peptidase C83" evidence="5">
    <location>
        <begin position="23"/>
        <end position="233"/>
    </location>
</feature>
<dbReference type="EMBL" id="CP121106">
    <property type="protein sequence ID" value="WFL78214.1"/>
    <property type="molecule type" value="Genomic_DNA"/>
</dbReference>